<dbReference type="InterPro" id="IPR036291">
    <property type="entry name" value="NAD(P)-bd_dom_sf"/>
</dbReference>
<evidence type="ECO:0000313" key="9">
    <source>
        <dbReference type="EMBL" id="ALE93214.1"/>
    </source>
</evidence>
<dbReference type="InterPro" id="IPR013154">
    <property type="entry name" value="ADH-like_N"/>
</dbReference>
<comment type="similarity">
    <text evidence="2 6">Belongs to the zinc-containing alcohol dehydrogenase family.</text>
</comment>
<feature type="domain" description="Alcohol dehydrogenase-like N-terminal" evidence="8">
    <location>
        <begin position="23"/>
        <end position="144"/>
    </location>
</feature>
<evidence type="ECO:0000256" key="4">
    <source>
        <dbReference type="ARBA" id="ARBA00022833"/>
    </source>
</evidence>
<evidence type="ECO:0000256" key="3">
    <source>
        <dbReference type="ARBA" id="ARBA00022723"/>
    </source>
</evidence>
<dbReference type="AlphaFoldDB" id="A0A0M4R030"/>
<evidence type="ECO:0000256" key="2">
    <source>
        <dbReference type="ARBA" id="ARBA00008072"/>
    </source>
</evidence>
<keyword evidence="3 6" id="KW-0479">Metal-binding</keyword>
<dbReference type="KEGG" id="aaq:AOC05_14240"/>
<dbReference type="CDD" id="cd08233">
    <property type="entry name" value="butanediol_DH_like"/>
    <property type="match status" value="1"/>
</dbReference>
<keyword evidence="5" id="KW-0560">Oxidoreductase</keyword>
<dbReference type="InterPro" id="IPR013149">
    <property type="entry name" value="ADH-like_C"/>
</dbReference>
<dbReference type="PATRIC" id="fig|656366.3.peg.3070"/>
<dbReference type="InterPro" id="IPR002328">
    <property type="entry name" value="ADH_Zn_CS"/>
</dbReference>
<evidence type="ECO:0000259" key="7">
    <source>
        <dbReference type="Pfam" id="PF00107"/>
    </source>
</evidence>
<accession>A0A0M4R030</accession>
<dbReference type="Pfam" id="PF08240">
    <property type="entry name" value="ADH_N"/>
    <property type="match status" value="1"/>
</dbReference>
<evidence type="ECO:0000259" key="8">
    <source>
        <dbReference type="Pfam" id="PF08240"/>
    </source>
</evidence>
<dbReference type="Proteomes" id="UP000062833">
    <property type="component" value="Chromosome"/>
</dbReference>
<feature type="domain" description="Alcohol dehydrogenase-like C-terminal" evidence="7">
    <location>
        <begin position="183"/>
        <end position="310"/>
    </location>
</feature>
<dbReference type="EMBL" id="CP012677">
    <property type="protein sequence ID" value="ALE93214.1"/>
    <property type="molecule type" value="Genomic_DNA"/>
</dbReference>
<gene>
    <name evidence="9" type="ORF">AOC05_14240</name>
</gene>
<organism evidence="9 10">
    <name type="scientific">Arthrobacter alpinus</name>
    <dbReference type="NCBI Taxonomy" id="656366"/>
    <lineage>
        <taxon>Bacteria</taxon>
        <taxon>Bacillati</taxon>
        <taxon>Actinomycetota</taxon>
        <taxon>Actinomycetes</taxon>
        <taxon>Micrococcales</taxon>
        <taxon>Micrococcaceae</taxon>
        <taxon>Arthrobacter</taxon>
    </lineage>
</organism>
<dbReference type="PANTHER" id="PTHR43161">
    <property type="entry name" value="SORBITOL DEHYDROGENASE"/>
    <property type="match status" value="1"/>
</dbReference>
<comment type="cofactor">
    <cofactor evidence="1 6">
        <name>Zn(2+)</name>
        <dbReference type="ChEBI" id="CHEBI:29105"/>
    </cofactor>
</comment>
<dbReference type="InterPro" id="IPR011032">
    <property type="entry name" value="GroES-like_sf"/>
</dbReference>
<dbReference type="SUPFAM" id="SSF50129">
    <property type="entry name" value="GroES-like"/>
    <property type="match status" value="1"/>
</dbReference>
<keyword evidence="10" id="KW-1185">Reference proteome</keyword>
<dbReference type="PROSITE" id="PS00059">
    <property type="entry name" value="ADH_ZINC"/>
    <property type="match status" value="1"/>
</dbReference>
<dbReference type="GO" id="GO:0008270">
    <property type="term" value="F:zinc ion binding"/>
    <property type="evidence" value="ECO:0007669"/>
    <property type="project" value="InterPro"/>
</dbReference>
<dbReference type="Gene3D" id="3.40.50.720">
    <property type="entry name" value="NAD(P)-binding Rossmann-like Domain"/>
    <property type="match status" value="1"/>
</dbReference>
<dbReference type="PANTHER" id="PTHR43161:SF26">
    <property type="entry name" value="GALACTITOL 1-PHOSPHATE 5-DEHYDROGENASE"/>
    <property type="match status" value="1"/>
</dbReference>
<dbReference type="GO" id="GO:0016491">
    <property type="term" value="F:oxidoreductase activity"/>
    <property type="evidence" value="ECO:0007669"/>
    <property type="project" value="UniProtKB-KW"/>
</dbReference>
<dbReference type="SUPFAM" id="SSF51735">
    <property type="entry name" value="NAD(P)-binding Rossmann-fold domains"/>
    <property type="match status" value="1"/>
</dbReference>
<evidence type="ECO:0000256" key="5">
    <source>
        <dbReference type="ARBA" id="ARBA00023002"/>
    </source>
</evidence>
<dbReference type="Gene3D" id="3.90.180.10">
    <property type="entry name" value="Medium-chain alcohol dehydrogenases, catalytic domain"/>
    <property type="match status" value="1"/>
</dbReference>
<dbReference type="OrthoDB" id="9797931at2"/>
<reference evidence="10" key="1">
    <citation type="submission" date="2015-09" db="EMBL/GenBank/DDBJ databases">
        <title>Complete genome of Arthrobacter alpinus strain R3.8.</title>
        <authorList>
            <person name="See-Too W.S."/>
            <person name="Chan K.G."/>
        </authorList>
    </citation>
    <scope>NUCLEOTIDE SEQUENCE [LARGE SCALE GENOMIC DNA]</scope>
    <source>
        <strain evidence="10">R3.8</strain>
    </source>
</reference>
<protein>
    <submittedName>
        <fullName evidence="9">2,3-butanediol dehydrogenase</fullName>
    </submittedName>
</protein>
<dbReference type="Pfam" id="PF00107">
    <property type="entry name" value="ADH_zinc_N"/>
    <property type="match status" value="1"/>
</dbReference>
<name>A0A0M4R030_9MICC</name>
<evidence type="ECO:0000256" key="6">
    <source>
        <dbReference type="RuleBase" id="RU361277"/>
    </source>
</evidence>
<proteinExistence type="inferred from homology"/>
<sequence length="353" mass="37268">MRAARYYDRNDIRIEDIPEPELKPGTVAIDVAWCGICGTDLHEYLEGPIFIPPAGHPHPISGESAPVTMGHEFSGTITALGEGVTGLSVGENVVVEPYIIGEGVDTSEGAPYQLSKDMNFIGLGGRGGGLSEKIVVERRWVHPIGEIPLDQAALIEPLSVGHHAYVRSGAKAGQVAIVGGAGPIGLLTAAVLKAKGLTVYISELSQARKAKALETGVADAVFDPREGDVASQIRELTKGQGADVGFECSSVPAVLDMLLDAVRPGAVVVNVSIWGHKPAVDMPKLVLKEIDLRGTIGYANDHPDTIALVQSGKLDLAKFITGRIGLDGLVSEGFEQLINNNEHHVKIIVNPRA</sequence>
<keyword evidence="4 6" id="KW-0862">Zinc</keyword>
<evidence type="ECO:0000256" key="1">
    <source>
        <dbReference type="ARBA" id="ARBA00001947"/>
    </source>
</evidence>
<evidence type="ECO:0000313" key="10">
    <source>
        <dbReference type="Proteomes" id="UP000062833"/>
    </source>
</evidence>
<dbReference type="RefSeq" id="WP_062007804.1">
    <property type="nucleotide sequence ID" value="NZ_CP012677.1"/>
</dbReference>